<evidence type="ECO:0000256" key="3">
    <source>
        <dbReference type="ARBA" id="ARBA00022645"/>
    </source>
</evidence>
<dbReference type="OrthoDB" id="3626597at2759"/>
<accession>A0A0T6BAQ6</accession>
<dbReference type="SUPFAM" id="SSF53187">
    <property type="entry name" value="Zn-dependent exopeptidases"/>
    <property type="match status" value="1"/>
</dbReference>
<dbReference type="PROSITE" id="PS52035">
    <property type="entry name" value="PEPTIDASE_M14"/>
    <property type="match status" value="1"/>
</dbReference>
<evidence type="ECO:0000256" key="6">
    <source>
        <dbReference type="ARBA" id="ARBA00022729"/>
    </source>
</evidence>
<dbReference type="Proteomes" id="UP000051574">
    <property type="component" value="Unassembled WGS sequence"/>
</dbReference>
<dbReference type="PANTHER" id="PTHR11705:SF153">
    <property type="entry name" value="ZINC CARBOXYPEPTIDASE A 1-LIKE PROTEIN"/>
    <property type="match status" value="1"/>
</dbReference>
<keyword evidence="6" id="KW-0732">Signal</keyword>
<keyword evidence="3" id="KW-0121">Carboxypeptidase</keyword>
<evidence type="ECO:0000256" key="9">
    <source>
        <dbReference type="ARBA" id="ARBA00023049"/>
    </source>
</evidence>
<dbReference type="FunFam" id="3.40.630.10:FF:000084">
    <property type="entry name" value="Carboxypeptidase B2"/>
    <property type="match status" value="1"/>
</dbReference>
<evidence type="ECO:0000256" key="7">
    <source>
        <dbReference type="ARBA" id="ARBA00022801"/>
    </source>
</evidence>
<evidence type="ECO:0000313" key="12">
    <source>
        <dbReference type="EMBL" id="KRT84173.1"/>
    </source>
</evidence>
<dbReference type="GO" id="GO:0004181">
    <property type="term" value="F:metallocarboxypeptidase activity"/>
    <property type="evidence" value="ECO:0007669"/>
    <property type="project" value="InterPro"/>
</dbReference>
<keyword evidence="9" id="KW-0482">Metalloprotease</keyword>
<dbReference type="Pfam" id="PF00246">
    <property type="entry name" value="Peptidase_M14"/>
    <property type="match status" value="1"/>
</dbReference>
<name>A0A0T6BAQ6_9SCAR</name>
<reference evidence="12 13" key="1">
    <citation type="submission" date="2015-09" db="EMBL/GenBank/DDBJ databases">
        <title>Draft genome of the scarab beetle Oryctes borbonicus.</title>
        <authorList>
            <person name="Meyer J.M."/>
            <person name="Markov G.V."/>
            <person name="Baskaran P."/>
            <person name="Herrmann M."/>
            <person name="Sommer R.J."/>
            <person name="Roedelsperger C."/>
        </authorList>
    </citation>
    <scope>NUCLEOTIDE SEQUENCE [LARGE SCALE GENOMIC DNA]</scope>
    <source>
        <strain evidence="12">OB123</strain>
        <tissue evidence="12">Whole animal</tissue>
    </source>
</reference>
<dbReference type="SMART" id="SM00631">
    <property type="entry name" value="Zn_pept"/>
    <property type="match status" value="1"/>
</dbReference>
<dbReference type="PROSITE" id="PS00133">
    <property type="entry name" value="CARBOXYPEPT_ZN_2"/>
    <property type="match status" value="1"/>
</dbReference>
<keyword evidence="7" id="KW-0378">Hydrolase</keyword>
<comment type="cofactor">
    <cofactor evidence="1">
        <name>Zn(2+)</name>
        <dbReference type="ChEBI" id="CHEBI:29105"/>
    </cofactor>
</comment>
<dbReference type="PANTHER" id="PTHR11705">
    <property type="entry name" value="PROTEASE FAMILY M14 CARBOXYPEPTIDASE A,B"/>
    <property type="match status" value="1"/>
</dbReference>
<feature type="domain" description="Peptidase M14" evidence="11">
    <location>
        <begin position="1"/>
        <end position="241"/>
    </location>
</feature>
<keyword evidence="8" id="KW-0862">Zinc</keyword>
<dbReference type="GO" id="GO:0008270">
    <property type="term" value="F:zinc ion binding"/>
    <property type="evidence" value="ECO:0007669"/>
    <property type="project" value="InterPro"/>
</dbReference>
<evidence type="ECO:0000256" key="8">
    <source>
        <dbReference type="ARBA" id="ARBA00022833"/>
    </source>
</evidence>
<keyword evidence="5" id="KW-0479">Metal-binding</keyword>
<comment type="similarity">
    <text evidence="2 10">Belongs to the peptidase M14 family.</text>
</comment>
<evidence type="ECO:0000256" key="2">
    <source>
        <dbReference type="ARBA" id="ARBA00005988"/>
    </source>
</evidence>
<dbReference type="GO" id="GO:0006508">
    <property type="term" value="P:proteolysis"/>
    <property type="evidence" value="ECO:0007669"/>
    <property type="project" value="UniProtKB-KW"/>
</dbReference>
<dbReference type="InterPro" id="IPR057247">
    <property type="entry name" value="CARBOXYPEPT_ZN_2"/>
</dbReference>
<comment type="caution">
    <text evidence="12">The sequence shown here is derived from an EMBL/GenBank/DDBJ whole genome shotgun (WGS) entry which is preliminary data.</text>
</comment>
<keyword evidence="13" id="KW-1185">Reference proteome</keyword>
<evidence type="ECO:0000256" key="4">
    <source>
        <dbReference type="ARBA" id="ARBA00022670"/>
    </source>
</evidence>
<evidence type="ECO:0000313" key="13">
    <source>
        <dbReference type="Proteomes" id="UP000051574"/>
    </source>
</evidence>
<keyword evidence="4" id="KW-0645">Protease</keyword>
<organism evidence="12 13">
    <name type="scientific">Oryctes borbonicus</name>
    <dbReference type="NCBI Taxonomy" id="1629725"/>
    <lineage>
        <taxon>Eukaryota</taxon>
        <taxon>Metazoa</taxon>
        <taxon>Ecdysozoa</taxon>
        <taxon>Arthropoda</taxon>
        <taxon>Hexapoda</taxon>
        <taxon>Insecta</taxon>
        <taxon>Pterygota</taxon>
        <taxon>Neoptera</taxon>
        <taxon>Endopterygota</taxon>
        <taxon>Coleoptera</taxon>
        <taxon>Polyphaga</taxon>
        <taxon>Scarabaeiformia</taxon>
        <taxon>Scarabaeidae</taxon>
        <taxon>Dynastinae</taxon>
        <taxon>Oryctes</taxon>
    </lineage>
</organism>
<evidence type="ECO:0000256" key="5">
    <source>
        <dbReference type="ARBA" id="ARBA00022723"/>
    </source>
</evidence>
<evidence type="ECO:0000256" key="10">
    <source>
        <dbReference type="PROSITE-ProRule" id="PRU01379"/>
    </source>
</evidence>
<evidence type="ECO:0000256" key="1">
    <source>
        <dbReference type="ARBA" id="ARBA00001947"/>
    </source>
</evidence>
<evidence type="ECO:0000259" key="11">
    <source>
        <dbReference type="PROSITE" id="PS52035"/>
    </source>
</evidence>
<dbReference type="GO" id="GO:0005615">
    <property type="term" value="C:extracellular space"/>
    <property type="evidence" value="ECO:0007669"/>
    <property type="project" value="TreeGrafter"/>
</dbReference>
<gene>
    <name evidence="12" type="ORF">AMK59_1535</name>
</gene>
<dbReference type="AlphaFoldDB" id="A0A0T6BAQ6"/>
<dbReference type="Gene3D" id="3.40.630.10">
    <property type="entry name" value="Zn peptidases"/>
    <property type="match status" value="1"/>
</dbReference>
<protein>
    <submittedName>
        <fullName evidence="12">Peptidase</fullName>
    </submittedName>
</protein>
<feature type="active site" description="Proton donor/acceptor" evidence="10">
    <location>
        <position position="207"/>
    </location>
</feature>
<sequence length="245" mass="27719">MYLLSDLMSFYRITNAVSTYILNELLRSSDSRIRTIAEYYDWYFFPSVNPDGYEYSHTTNRMWRKTRTPYASCYGADPNRNWGYRWNTGGASTNPCSDTFAGPNPFSETSTSTLSQFFTGISSQTVAYISFHSYSQLLLIPYGHTTQNLDNYTELKQVGDKAAAALASRFGTRYTVGNIAATIYVATGGSMDWAKGIYGTRITYTYELRDQGRYGFVLPANQIIPTGQETLDSFLVIFEEFLGKL</sequence>
<dbReference type="EMBL" id="LJIG01002767">
    <property type="protein sequence ID" value="KRT84173.1"/>
    <property type="molecule type" value="Genomic_DNA"/>
</dbReference>
<proteinExistence type="inferred from homology"/>
<dbReference type="InterPro" id="IPR000834">
    <property type="entry name" value="Peptidase_M14"/>
</dbReference>